<feature type="region of interest" description="Disordered" evidence="1">
    <location>
        <begin position="353"/>
        <end position="374"/>
    </location>
</feature>
<evidence type="ECO:0000313" key="3">
    <source>
        <dbReference type="Proteomes" id="UP001189429"/>
    </source>
</evidence>
<dbReference type="EMBL" id="CAUYUJ010015284">
    <property type="protein sequence ID" value="CAK0852003.1"/>
    <property type="molecule type" value="Genomic_DNA"/>
</dbReference>
<feature type="non-terminal residue" evidence="2">
    <location>
        <position position="1"/>
    </location>
</feature>
<dbReference type="Proteomes" id="UP001189429">
    <property type="component" value="Unassembled WGS sequence"/>
</dbReference>
<feature type="region of interest" description="Disordered" evidence="1">
    <location>
        <begin position="132"/>
        <end position="156"/>
    </location>
</feature>
<sequence>VPNVDTALKAEFDSSCMGLRCGGDYPCPYADNVAAHPHVENMPNRTVDGYKREGNSVILVLYASFAEVWTTTGTEAAVNEKLPGLGFMVAAWAVRWIAIDSDATLGYPGEGPAAAVASVAVDQPPEQVHGTAALTPEQEDETRECCDQPDRPSGMEHVEDVRQAKRASRGGGGPGLAPVPGGHGTALLQALECGGGLAQYRAEKLFIFLEGMVSFKPSMSRGGRKAGEKLVGEHLISKALVHASSPATLAAGARAQDGFEKWLPRVHRQTQARPPACQTRSPARRSGDRFGGWAAAAAAAYRGAAALAISISGLEVLPGSRAAGSVGAMPPLLLASFTIALAWPPGAQLLASVDTDPGRLGEGASDGQLPRSAPDDRARLAQFDQAPSGAALQQLVVKARSEIAELRAAGPEREVASGRERAGCAALPLRGAIFFSAPIVGSAETSESARGELNVASAGFGTSSASAPAFYAAGRAFSSASPRATISTEGRLMTAPPKGAHAGLLRGRGVYDAETAYTTLAPYHSGGPPLLDDATAAPAVASLLRGRALECLAEAEGQVIAAAEEAQLDRGVNGAIMMRQSPAPRRIHQGPEAPRAGPIRTSRTLGVDLLTADRLDRAEHGSDGGDPALPIFFGEADVKHCFNLVMFDGQMSRYFCYPSRVAKEFGAVGNGIGDRTAAGVDGDGVDTDVDESTEAARAEAHRQRLLRAACRARNHFLRAETPPPQLAPEEMAVTARAGRQHILELQQFVNFARAEQRPAAGLAQADDLIAIDSQSMLSWVCHYLQVARGRGRSLCSFGNFASQAEFKTDCKMLGEIELASASSEGGRSARHEKYARLGSLWDELSVAMRCHMKLRREELAAFFLSPSCSPSAASRMKVTSDGSYVADLFVSLGK</sequence>
<accession>A0ABN9U028</accession>
<name>A0ABN9U028_9DINO</name>
<keyword evidence="3" id="KW-1185">Reference proteome</keyword>
<feature type="non-terminal residue" evidence="2">
    <location>
        <position position="894"/>
    </location>
</feature>
<protein>
    <submittedName>
        <fullName evidence="2">Uncharacterized protein</fullName>
    </submittedName>
</protein>
<reference evidence="2" key="1">
    <citation type="submission" date="2023-10" db="EMBL/GenBank/DDBJ databases">
        <authorList>
            <person name="Chen Y."/>
            <person name="Shah S."/>
            <person name="Dougan E. K."/>
            <person name="Thang M."/>
            <person name="Chan C."/>
        </authorList>
    </citation>
    <scope>NUCLEOTIDE SEQUENCE [LARGE SCALE GENOMIC DNA]</scope>
</reference>
<feature type="compositionally biased region" description="Basic and acidic residues" evidence="1">
    <location>
        <begin position="143"/>
        <end position="156"/>
    </location>
</feature>
<comment type="caution">
    <text evidence="2">The sequence shown here is derived from an EMBL/GenBank/DDBJ whole genome shotgun (WGS) entry which is preliminary data.</text>
</comment>
<evidence type="ECO:0000256" key="1">
    <source>
        <dbReference type="SAM" id="MobiDB-lite"/>
    </source>
</evidence>
<organism evidence="2 3">
    <name type="scientific">Prorocentrum cordatum</name>
    <dbReference type="NCBI Taxonomy" id="2364126"/>
    <lineage>
        <taxon>Eukaryota</taxon>
        <taxon>Sar</taxon>
        <taxon>Alveolata</taxon>
        <taxon>Dinophyceae</taxon>
        <taxon>Prorocentrales</taxon>
        <taxon>Prorocentraceae</taxon>
        <taxon>Prorocentrum</taxon>
    </lineage>
</organism>
<proteinExistence type="predicted"/>
<evidence type="ECO:0000313" key="2">
    <source>
        <dbReference type="EMBL" id="CAK0852003.1"/>
    </source>
</evidence>
<feature type="region of interest" description="Disordered" evidence="1">
    <location>
        <begin position="267"/>
        <end position="287"/>
    </location>
</feature>
<gene>
    <name evidence="2" type="ORF">PCOR1329_LOCUS43989</name>
</gene>